<dbReference type="SUPFAM" id="SSF56784">
    <property type="entry name" value="HAD-like"/>
    <property type="match status" value="1"/>
</dbReference>
<name>A0A2R5GJH2_9STRA</name>
<keyword evidence="2" id="KW-1185">Reference proteome</keyword>
<dbReference type="InterPro" id="IPR023214">
    <property type="entry name" value="HAD_sf"/>
</dbReference>
<dbReference type="InParanoid" id="A0A2R5GJH2"/>
<reference evidence="1 2" key="1">
    <citation type="submission" date="2017-12" db="EMBL/GenBank/DDBJ databases">
        <title>Sequencing, de novo assembly and annotation of complete genome of a new Thraustochytrid species, strain FCC1311.</title>
        <authorList>
            <person name="Sedici K."/>
            <person name="Godart F."/>
            <person name="Aiese Cigliano R."/>
            <person name="Sanseverino W."/>
            <person name="Barakat M."/>
            <person name="Ortet P."/>
            <person name="Marechal E."/>
            <person name="Cagnac O."/>
            <person name="Amato A."/>
        </authorList>
    </citation>
    <scope>NUCLEOTIDE SEQUENCE [LARGE SCALE GENOMIC DNA]</scope>
</reference>
<dbReference type="Gene3D" id="3.40.50.1000">
    <property type="entry name" value="HAD superfamily/HAD-like"/>
    <property type="match status" value="1"/>
</dbReference>
<proteinExistence type="predicted"/>
<dbReference type="OrthoDB" id="407888at2759"/>
<dbReference type="InterPro" id="IPR036412">
    <property type="entry name" value="HAD-like_sf"/>
</dbReference>
<protein>
    <submittedName>
        <fullName evidence="1">Uncharacterized protein</fullName>
    </submittedName>
</protein>
<gene>
    <name evidence="1" type="ORF">FCC1311_072512</name>
</gene>
<dbReference type="Pfam" id="PF08282">
    <property type="entry name" value="Hydrolase_3"/>
    <property type="match status" value="1"/>
</dbReference>
<accession>A0A2R5GJH2</accession>
<comment type="caution">
    <text evidence="1">The sequence shown here is derived from an EMBL/GenBank/DDBJ whole genome shotgun (WGS) entry which is preliminary data.</text>
</comment>
<evidence type="ECO:0000313" key="2">
    <source>
        <dbReference type="Proteomes" id="UP000241890"/>
    </source>
</evidence>
<sequence>MGAGLMSERTIELIREIRALGVHFVYVTGARKSTLEVRLPIMGCVDAAFAETGGRYLAEECSKLDESWTSTMEAVCGPENTSLPPLDRTGDLWDWARMLDAQGYVIDARSYYFGFRVDLDKQEREDLGQVDKFREFVDANMPSSLATAMNLGKFDFFPKVSGKGNAVRHYLSSHGFSADEAVALFDDENDLPMADAVGRCFVMQATHPAIEAAVKTNPNWHVATSVGVLATEEVLSSLLAECRHD</sequence>
<evidence type="ECO:0000313" key="1">
    <source>
        <dbReference type="EMBL" id="GBG31030.1"/>
    </source>
</evidence>
<dbReference type="Proteomes" id="UP000241890">
    <property type="component" value="Unassembled WGS sequence"/>
</dbReference>
<dbReference type="EMBL" id="BEYU01000089">
    <property type="protein sequence ID" value="GBG31030.1"/>
    <property type="molecule type" value="Genomic_DNA"/>
</dbReference>
<dbReference type="AlphaFoldDB" id="A0A2R5GJH2"/>
<organism evidence="1 2">
    <name type="scientific">Hondaea fermentalgiana</name>
    <dbReference type="NCBI Taxonomy" id="2315210"/>
    <lineage>
        <taxon>Eukaryota</taxon>
        <taxon>Sar</taxon>
        <taxon>Stramenopiles</taxon>
        <taxon>Bigyra</taxon>
        <taxon>Labyrinthulomycetes</taxon>
        <taxon>Thraustochytrida</taxon>
        <taxon>Thraustochytriidae</taxon>
        <taxon>Hondaea</taxon>
    </lineage>
</organism>